<feature type="signal peptide" evidence="1">
    <location>
        <begin position="1"/>
        <end position="28"/>
    </location>
</feature>
<gene>
    <name evidence="2" type="ORF">GAY01_21385</name>
</gene>
<organism evidence="2 3">
    <name type="scientific">Phocaeicola vulgatus</name>
    <name type="common">Bacteroides vulgatus</name>
    <dbReference type="NCBI Taxonomy" id="821"/>
    <lineage>
        <taxon>Bacteria</taxon>
        <taxon>Pseudomonadati</taxon>
        <taxon>Bacteroidota</taxon>
        <taxon>Bacteroidia</taxon>
        <taxon>Bacteroidales</taxon>
        <taxon>Bacteroidaceae</taxon>
        <taxon>Phocaeicola</taxon>
    </lineage>
</organism>
<reference evidence="2 3" key="1">
    <citation type="journal article" date="2019" name="Nat. Med.">
        <title>A library of human gut bacterial isolates paired with longitudinal multiomics data enables mechanistic microbiome research.</title>
        <authorList>
            <person name="Poyet M."/>
            <person name="Groussin M."/>
            <person name="Gibbons S.M."/>
            <person name="Avila-Pacheco J."/>
            <person name="Jiang X."/>
            <person name="Kearney S.M."/>
            <person name="Perrotta A.R."/>
            <person name="Berdy B."/>
            <person name="Zhao S."/>
            <person name="Lieberman T.D."/>
            <person name="Swanson P.K."/>
            <person name="Smith M."/>
            <person name="Roesemann S."/>
            <person name="Alexander J.E."/>
            <person name="Rich S.A."/>
            <person name="Livny J."/>
            <person name="Vlamakis H."/>
            <person name="Clish C."/>
            <person name="Bullock K."/>
            <person name="Deik A."/>
            <person name="Scott J."/>
            <person name="Pierce K.A."/>
            <person name="Xavier R.J."/>
            <person name="Alm E.J."/>
        </authorList>
    </citation>
    <scope>NUCLEOTIDE SEQUENCE [LARGE SCALE GENOMIC DNA]</scope>
    <source>
        <strain evidence="2 3">BIOML-A73</strain>
    </source>
</reference>
<keyword evidence="1" id="KW-0732">Signal</keyword>
<evidence type="ECO:0000313" key="3">
    <source>
        <dbReference type="Proteomes" id="UP000433382"/>
    </source>
</evidence>
<accession>A0A396F136</accession>
<evidence type="ECO:0008006" key="4">
    <source>
        <dbReference type="Google" id="ProtNLM"/>
    </source>
</evidence>
<sequence>MKKKKIVVMRSCIASLSCLYLMICSSCGNPRNGESKNEDNTKEIEIVKKEPITYNFYVENSGSVKGYFKGNTNDAGNILKEFYDRIEENKGDGDTISLNYINNGISSQKITINKWLNQIYENCNSSYSDIDKVLEQILLTTNDNTINILLSDYCFESRFGNLDKAKSEITKIFTKGINKYNDLSIAIYKYEASFEGYYFPGKIKFNGKRPLYLWIFGPSRKVKDVTNLPITLENEAKMFLQPMEVCTTMVITNNARMTDKGKDIIVKHWKEDRYENNLYKVDIKVDLSKVIISDSEIKDITKYTIAPNEYYIENIKSESKGQYIYTIATNQRPFACDLVIGYTTKLPDWVITSNFENNSLPKDSTTYGIKSLIEGVNNAYRNKYNNIFIINLNLK</sequence>
<evidence type="ECO:0000256" key="1">
    <source>
        <dbReference type="SAM" id="SignalP"/>
    </source>
</evidence>
<feature type="chain" id="PRO_5030071719" description="Lipoprotein" evidence="1">
    <location>
        <begin position="29"/>
        <end position="395"/>
    </location>
</feature>
<proteinExistence type="predicted"/>
<dbReference type="RefSeq" id="WP_008668381.1">
    <property type="nucleotide sequence ID" value="NZ_CAXUDV010000033.1"/>
</dbReference>
<dbReference type="AlphaFoldDB" id="A0A396F136"/>
<protein>
    <recommendedName>
        <fullName evidence="4">Lipoprotein</fullName>
    </recommendedName>
</protein>
<evidence type="ECO:0000313" key="2">
    <source>
        <dbReference type="EMBL" id="KAB3562840.1"/>
    </source>
</evidence>
<comment type="caution">
    <text evidence="2">The sequence shown here is derived from an EMBL/GenBank/DDBJ whole genome shotgun (WGS) entry which is preliminary data.</text>
</comment>
<name>A0A396F136_PHOVU</name>
<dbReference type="Proteomes" id="UP000433382">
    <property type="component" value="Unassembled WGS sequence"/>
</dbReference>
<dbReference type="EMBL" id="WCZM01000046">
    <property type="protein sequence ID" value="KAB3562840.1"/>
    <property type="molecule type" value="Genomic_DNA"/>
</dbReference>